<keyword evidence="1" id="KW-1133">Transmembrane helix</keyword>
<accession>A0A6C0CZ60</accession>
<keyword evidence="1" id="KW-0472">Membrane</keyword>
<reference evidence="2" key="1">
    <citation type="journal article" date="2020" name="Nature">
        <title>Giant virus diversity and host interactions through global metagenomics.</title>
        <authorList>
            <person name="Schulz F."/>
            <person name="Roux S."/>
            <person name="Paez-Espino D."/>
            <person name="Jungbluth S."/>
            <person name="Walsh D.A."/>
            <person name="Denef V.J."/>
            <person name="McMahon K.D."/>
            <person name="Konstantinidis K.T."/>
            <person name="Eloe-Fadrosh E.A."/>
            <person name="Kyrpides N.C."/>
            <person name="Woyke T."/>
        </authorList>
    </citation>
    <scope>NUCLEOTIDE SEQUENCE</scope>
    <source>
        <strain evidence="2">GVMAG-M-3300023110-24</strain>
    </source>
</reference>
<dbReference type="AlphaFoldDB" id="A0A6C0CZ60"/>
<organism evidence="2">
    <name type="scientific">viral metagenome</name>
    <dbReference type="NCBI Taxonomy" id="1070528"/>
    <lineage>
        <taxon>unclassified sequences</taxon>
        <taxon>metagenomes</taxon>
        <taxon>organismal metagenomes</taxon>
    </lineage>
</organism>
<evidence type="ECO:0000256" key="1">
    <source>
        <dbReference type="SAM" id="Phobius"/>
    </source>
</evidence>
<name>A0A6C0CZ60_9ZZZZ</name>
<proteinExistence type="predicted"/>
<dbReference type="EMBL" id="MN739509">
    <property type="protein sequence ID" value="QHT09250.1"/>
    <property type="molecule type" value="Genomic_DNA"/>
</dbReference>
<evidence type="ECO:0000313" key="2">
    <source>
        <dbReference type="EMBL" id="QHT09250.1"/>
    </source>
</evidence>
<sequence length="115" mass="14016">MDKSVKDWIHSLNVNTKDREKITLFALYSLYNSYDDIDFKYLQNILLYDNSDNISDNIEFVINKKNKILNTDYSYRDESPERNETTNNYNFKLEDIYFIFYILIIIIFYLKLYSI</sequence>
<feature type="transmembrane region" description="Helical" evidence="1">
    <location>
        <begin position="96"/>
        <end position="113"/>
    </location>
</feature>
<keyword evidence="1" id="KW-0812">Transmembrane</keyword>
<protein>
    <submittedName>
        <fullName evidence="2">Uncharacterized protein</fullName>
    </submittedName>
</protein>